<organism evidence="6 7">
    <name type="scientific">Litoreibacter roseus</name>
    <dbReference type="NCBI Taxonomy" id="2601869"/>
    <lineage>
        <taxon>Bacteria</taxon>
        <taxon>Pseudomonadati</taxon>
        <taxon>Pseudomonadota</taxon>
        <taxon>Alphaproteobacteria</taxon>
        <taxon>Rhodobacterales</taxon>
        <taxon>Roseobacteraceae</taxon>
        <taxon>Litoreibacter</taxon>
    </lineage>
</organism>
<dbReference type="AlphaFoldDB" id="A0A6N6JME2"/>
<gene>
    <name evidence="6" type="ORF">KIN_36630</name>
</gene>
<dbReference type="FunFam" id="1.10.10.10:FF:000001">
    <property type="entry name" value="LysR family transcriptional regulator"/>
    <property type="match status" value="1"/>
</dbReference>
<name>A0A6N6JME2_9RHOB</name>
<keyword evidence="2" id="KW-0805">Transcription regulation</keyword>
<evidence type="ECO:0000256" key="1">
    <source>
        <dbReference type="ARBA" id="ARBA00009437"/>
    </source>
</evidence>
<evidence type="ECO:0000259" key="5">
    <source>
        <dbReference type="PROSITE" id="PS50931"/>
    </source>
</evidence>
<dbReference type="GO" id="GO:0003677">
    <property type="term" value="F:DNA binding"/>
    <property type="evidence" value="ECO:0007669"/>
    <property type="project" value="UniProtKB-KW"/>
</dbReference>
<dbReference type="InterPro" id="IPR036388">
    <property type="entry name" value="WH-like_DNA-bd_sf"/>
</dbReference>
<evidence type="ECO:0000313" key="6">
    <source>
        <dbReference type="EMBL" id="GFE66589.1"/>
    </source>
</evidence>
<dbReference type="SUPFAM" id="SSF46785">
    <property type="entry name" value="Winged helix' DNA-binding domain"/>
    <property type="match status" value="1"/>
</dbReference>
<dbReference type="EMBL" id="BLJE01000005">
    <property type="protein sequence ID" value="GFE66589.1"/>
    <property type="molecule type" value="Genomic_DNA"/>
</dbReference>
<dbReference type="GO" id="GO:0003700">
    <property type="term" value="F:DNA-binding transcription factor activity"/>
    <property type="evidence" value="ECO:0007669"/>
    <property type="project" value="InterPro"/>
</dbReference>
<accession>A0A6N6JME2</accession>
<protein>
    <submittedName>
        <fullName evidence="6">LysR family transcriptional regulator</fullName>
    </submittedName>
</protein>
<comment type="caution">
    <text evidence="6">The sequence shown here is derived from an EMBL/GenBank/DDBJ whole genome shotgun (WGS) entry which is preliminary data.</text>
</comment>
<dbReference type="GO" id="GO:0032993">
    <property type="term" value="C:protein-DNA complex"/>
    <property type="evidence" value="ECO:0007669"/>
    <property type="project" value="TreeGrafter"/>
</dbReference>
<dbReference type="InterPro" id="IPR036390">
    <property type="entry name" value="WH_DNA-bd_sf"/>
</dbReference>
<evidence type="ECO:0000313" key="7">
    <source>
        <dbReference type="Proteomes" id="UP000436822"/>
    </source>
</evidence>
<sequence length="294" mass="32583">MSYFLTVAEAGSFHRAAAALDIGQSAISRRIQKLEDTLGVSLFERRPSGARLTVAGECFALRARLIMDEVNFAVDAARSAGIAKNGHLQIGIIASLSAGPIRTLLQRFVERHPQVEICLLETDRSELMTMLSHRRIDLVCVSGEPDYDDFDKLILAKEHVFLGVASDHPLAIQTALAWSTLSGQRFIVSAREPGPEIHDYVIRQLSDLGRSVKVRRHRLGREGIMSLVGLGLGVSLVTDHWRGLSYPNVTFVPIRDEADQIPFSLVWRPENDNPALRRFISLARIEAKKNGDPS</sequence>
<dbReference type="PANTHER" id="PTHR30346:SF0">
    <property type="entry name" value="HCA OPERON TRANSCRIPTIONAL ACTIVATOR HCAR"/>
    <property type="match status" value="1"/>
</dbReference>
<keyword evidence="7" id="KW-1185">Reference proteome</keyword>
<dbReference type="Gene3D" id="3.40.190.10">
    <property type="entry name" value="Periplasmic binding protein-like II"/>
    <property type="match status" value="2"/>
</dbReference>
<keyword evidence="3" id="KW-0238">DNA-binding</keyword>
<feature type="domain" description="HTH lysR-type" evidence="5">
    <location>
        <begin position="1"/>
        <end position="53"/>
    </location>
</feature>
<reference evidence="6 7" key="1">
    <citation type="submission" date="2019-12" db="EMBL/GenBank/DDBJ databases">
        <title>Litoreibacter badius sp. nov., a novel bacteriochlorophyll a-containing bacterium in the genus Litoreibacter.</title>
        <authorList>
            <person name="Kanamuro M."/>
            <person name="Takabe Y."/>
            <person name="Mori K."/>
            <person name="Takaichi S."/>
            <person name="Hanada S."/>
        </authorList>
    </citation>
    <scope>NUCLEOTIDE SEQUENCE [LARGE SCALE GENOMIC DNA]</scope>
    <source>
        <strain evidence="6 7">K6</strain>
    </source>
</reference>
<dbReference type="Proteomes" id="UP000436822">
    <property type="component" value="Unassembled WGS sequence"/>
</dbReference>
<dbReference type="Gene3D" id="1.10.10.10">
    <property type="entry name" value="Winged helix-like DNA-binding domain superfamily/Winged helix DNA-binding domain"/>
    <property type="match status" value="1"/>
</dbReference>
<evidence type="ECO:0000256" key="2">
    <source>
        <dbReference type="ARBA" id="ARBA00023015"/>
    </source>
</evidence>
<dbReference type="Pfam" id="PF00126">
    <property type="entry name" value="HTH_1"/>
    <property type="match status" value="1"/>
</dbReference>
<dbReference type="SUPFAM" id="SSF53850">
    <property type="entry name" value="Periplasmic binding protein-like II"/>
    <property type="match status" value="1"/>
</dbReference>
<keyword evidence="4" id="KW-0804">Transcription</keyword>
<dbReference type="InterPro" id="IPR000847">
    <property type="entry name" value="LysR_HTH_N"/>
</dbReference>
<dbReference type="PANTHER" id="PTHR30346">
    <property type="entry name" value="TRANSCRIPTIONAL DUAL REGULATOR HCAR-RELATED"/>
    <property type="match status" value="1"/>
</dbReference>
<dbReference type="Pfam" id="PF03466">
    <property type="entry name" value="LysR_substrate"/>
    <property type="match status" value="1"/>
</dbReference>
<dbReference type="PRINTS" id="PR00039">
    <property type="entry name" value="HTHLYSR"/>
</dbReference>
<evidence type="ECO:0000256" key="3">
    <source>
        <dbReference type="ARBA" id="ARBA00023125"/>
    </source>
</evidence>
<proteinExistence type="inferred from homology"/>
<comment type="similarity">
    <text evidence="1">Belongs to the LysR transcriptional regulatory family.</text>
</comment>
<evidence type="ECO:0000256" key="4">
    <source>
        <dbReference type="ARBA" id="ARBA00023163"/>
    </source>
</evidence>
<dbReference type="CDD" id="cd08414">
    <property type="entry name" value="PBP2_LTTR_aromatics_like"/>
    <property type="match status" value="1"/>
</dbReference>
<dbReference type="PROSITE" id="PS50931">
    <property type="entry name" value="HTH_LYSR"/>
    <property type="match status" value="1"/>
</dbReference>
<dbReference type="InterPro" id="IPR005119">
    <property type="entry name" value="LysR_subst-bd"/>
</dbReference>